<reference evidence="3" key="1">
    <citation type="submission" date="2017-08" db="EMBL/GenBank/DDBJ databases">
        <authorList>
            <person name="Varghese N."/>
            <person name="Submissions S."/>
        </authorList>
    </citation>
    <scope>NUCLEOTIDE SEQUENCE [LARGE SCALE GENOMIC DNA]</scope>
    <source>
        <strain evidence="3">JA234</strain>
    </source>
</reference>
<proteinExistence type="predicted"/>
<keyword evidence="3" id="KW-1185">Reference proteome</keyword>
<evidence type="ECO:0000313" key="3">
    <source>
        <dbReference type="Proteomes" id="UP000219467"/>
    </source>
</evidence>
<accession>A0A285CP43</accession>
<evidence type="ECO:0000259" key="1">
    <source>
        <dbReference type="Pfam" id="PF06568"/>
    </source>
</evidence>
<dbReference type="OrthoDB" id="8096613at2"/>
<dbReference type="InterPro" id="IPR009506">
    <property type="entry name" value="YjiS-like"/>
</dbReference>
<name>A0A285CP43_9RHOB</name>
<feature type="domain" description="YjiS-like" evidence="1">
    <location>
        <begin position="24"/>
        <end position="59"/>
    </location>
</feature>
<organism evidence="2 3">
    <name type="scientific">Cereibacter ovatus</name>
    <dbReference type="NCBI Taxonomy" id="439529"/>
    <lineage>
        <taxon>Bacteria</taxon>
        <taxon>Pseudomonadati</taxon>
        <taxon>Pseudomonadota</taxon>
        <taxon>Alphaproteobacteria</taxon>
        <taxon>Rhodobacterales</taxon>
        <taxon>Paracoccaceae</taxon>
        <taxon>Cereibacter</taxon>
    </lineage>
</organism>
<sequence>MFVSLHTARLATRGVQTGGHLQRLATTARLALAAHRQRRALANLDPRLLSDVGLTPAEAQAETARPIWDVPSNWRC</sequence>
<protein>
    <submittedName>
        <fullName evidence="2">Uncharacterized protein YjiS</fullName>
    </submittedName>
</protein>
<gene>
    <name evidence="2" type="ORF">SAMN05878503_103289</name>
</gene>
<dbReference type="EMBL" id="OAOQ01000003">
    <property type="protein sequence ID" value="SNX69301.1"/>
    <property type="molecule type" value="Genomic_DNA"/>
</dbReference>
<dbReference type="Proteomes" id="UP000219467">
    <property type="component" value="Unassembled WGS sequence"/>
</dbReference>
<dbReference type="RefSeq" id="WP_097029743.1">
    <property type="nucleotide sequence ID" value="NZ_OAOQ01000003.1"/>
</dbReference>
<evidence type="ECO:0000313" key="2">
    <source>
        <dbReference type="EMBL" id="SNX69301.1"/>
    </source>
</evidence>
<dbReference type="Pfam" id="PF06568">
    <property type="entry name" value="YjiS-like"/>
    <property type="match status" value="1"/>
</dbReference>
<dbReference type="AlphaFoldDB" id="A0A285CP43"/>